<accession>A0AAD5WD79</accession>
<dbReference type="Proteomes" id="UP001196413">
    <property type="component" value="Unassembled WGS sequence"/>
</dbReference>
<evidence type="ECO:0000313" key="2">
    <source>
        <dbReference type="Proteomes" id="UP001196413"/>
    </source>
</evidence>
<dbReference type="AlphaFoldDB" id="A0AAD5WD79"/>
<organism evidence="1 2">
    <name type="scientific">Parelaphostrongylus tenuis</name>
    <name type="common">Meningeal worm</name>
    <dbReference type="NCBI Taxonomy" id="148309"/>
    <lineage>
        <taxon>Eukaryota</taxon>
        <taxon>Metazoa</taxon>
        <taxon>Ecdysozoa</taxon>
        <taxon>Nematoda</taxon>
        <taxon>Chromadorea</taxon>
        <taxon>Rhabditida</taxon>
        <taxon>Rhabditina</taxon>
        <taxon>Rhabditomorpha</taxon>
        <taxon>Strongyloidea</taxon>
        <taxon>Metastrongylidae</taxon>
        <taxon>Parelaphostrongylus</taxon>
    </lineage>
</organism>
<evidence type="ECO:0000313" key="1">
    <source>
        <dbReference type="EMBL" id="KAJ1366274.1"/>
    </source>
</evidence>
<reference evidence="1" key="1">
    <citation type="submission" date="2021-06" db="EMBL/GenBank/DDBJ databases">
        <title>Parelaphostrongylus tenuis whole genome reference sequence.</title>
        <authorList>
            <person name="Garwood T.J."/>
            <person name="Larsen P.A."/>
            <person name="Fountain-Jones N.M."/>
            <person name="Garbe J.R."/>
            <person name="Macchietto M.G."/>
            <person name="Kania S.A."/>
            <person name="Gerhold R.W."/>
            <person name="Richards J.E."/>
            <person name="Wolf T.M."/>
        </authorList>
    </citation>
    <scope>NUCLEOTIDE SEQUENCE</scope>
    <source>
        <strain evidence="1">MNPRO001-30</strain>
        <tissue evidence="1">Meninges</tissue>
    </source>
</reference>
<protein>
    <submittedName>
        <fullName evidence="1">Uncharacterized protein</fullName>
    </submittedName>
</protein>
<sequence>MAEDEQSDVVVEFAENEDLGRTFRDFLTASGAIAIPREQQCIVYCLHQRYIHYSLPLQIGLFSLLSTERLFLFLHYAQHPRNSISFAFRDRYVDE</sequence>
<name>A0AAD5WD79_PARTN</name>
<gene>
    <name evidence="1" type="ORF">KIN20_026890</name>
</gene>
<comment type="caution">
    <text evidence="1">The sequence shown here is derived from an EMBL/GenBank/DDBJ whole genome shotgun (WGS) entry which is preliminary data.</text>
</comment>
<proteinExistence type="predicted"/>
<keyword evidence="2" id="KW-1185">Reference proteome</keyword>
<dbReference type="EMBL" id="JAHQIW010005503">
    <property type="protein sequence ID" value="KAJ1366274.1"/>
    <property type="molecule type" value="Genomic_DNA"/>
</dbReference>